<comment type="caution">
    <text evidence="1">The sequence shown here is derived from an EMBL/GenBank/DDBJ whole genome shotgun (WGS) entry which is preliminary data.</text>
</comment>
<protein>
    <submittedName>
        <fullName evidence="1">Uncharacterized protein</fullName>
    </submittedName>
</protein>
<dbReference type="EMBL" id="JAVJAF010000001">
    <property type="protein sequence ID" value="MDR6232528.1"/>
    <property type="molecule type" value="Genomic_DNA"/>
</dbReference>
<proteinExistence type="predicted"/>
<organism evidence="1 2">
    <name type="scientific">Pseudomonas oryzihabitans</name>
    <dbReference type="NCBI Taxonomy" id="47885"/>
    <lineage>
        <taxon>Bacteria</taxon>
        <taxon>Pseudomonadati</taxon>
        <taxon>Pseudomonadota</taxon>
        <taxon>Gammaproteobacteria</taxon>
        <taxon>Pseudomonadales</taxon>
        <taxon>Pseudomonadaceae</taxon>
        <taxon>Pseudomonas</taxon>
    </lineage>
</organism>
<accession>A0AAJ2EU97</accession>
<sequence length="87" mass="9199">MPTVDLKVRCNDSRDLLGAHPGSVPLGARGDGETRLVKRRAAGDEEVLEIQPAQALPARALGGRLPFGFIAGMVTSVDDFVTLPEMA</sequence>
<name>A0AAJ2EU97_9PSED</name>
<reference evidence="1" key="1">
    <citation type="submission" date="2023-08" db="EMBL/GenBank/DDBJ databases">
        <title>Functional and genomic diversity of the sorghum phyllosphere microbiome.</title>
        <authorList>
            <person name="Shade A."/>
        </authorList>
    </citation>
    <scope>NUCLEOTIDE SEQUENCE</scope>
    <source>
        <strain evidence="1">SORGH_AS_0201</strain>
    </source>
</reference>
<dbReference type="Proteomes" id="UP001268036">
    <property type="component" value="Unassembled WGS sequence"/>
</dbReference>
<dbReference type="AlphaFoldDB" id="A0AAJ2EU97"/>
<evidence type="ECO:0000313" key="1">
    <source>
        <dbReference type="EMBL" id="MDR6232528.1"/>
    </source>
</evidence>
<evidence type="ECO:0000313" key="2">
    <source>
        <dbReference type="Proteomes" id="UP001268036"/>
    </source>
</evidence>
<gene>
    <name evidence="1" type="ORF">QE440_000269</name>
</gene>